<accession>A0A917YR17</accession>
<reference evidence="7" key="1">
    <citation type="journal article" date="2014" name="Int. J. Syst. Evol. Microbiol.">
        <title>Complete genome sequence of Corynebacterium casei LMG S-19264T (=DSM 44701T), isolated from a smear-ripened cheese.</title>
        <authorList>
            <consortium name="US DOE Joint Genome Institute (JGI-PGF)"/>
            <person name="Walter F."/>
            <person name="Albersmeier A."/>
            <person name="Kalinowski J."/>
            <person name="Ruckert C."/>
        </authorList>
    </citation>
    <scope>NUCLEOTIDE SEQUENCE</scope>
    <source>
        <strain evidence="7">CGMCC 1.7086</strain>
    </source>
</reference>
<evidence type="ECO:0000259" key="6">
    <source>
        <dbReference type="Pfam" id="PF00924"/>
    </source>
</evidence>
<name>A0A917YR17_9ALTE</name>
<comment type="caution">
    <text evidence="7">The sequence shown here is derived from an EMBL/GenBank/DDBJ whole genome shotgun (WGS) entry which is preliminary data.</text>
</comment>
<feature type="transmembrane region" description="Helical" evidence="5">
    <location>
        <begin position="57"/>
        <end position="75"/>
    </location>
</feature>
<dbReference type="AlphaFoldDB" id="A0A917YR17"/>
<dbReference type="InterPro" id="IPR010920">
    <property type="entry name" value="LSM_dom_sf"/>
</dbReference>
<protein>
    <submittedName>
        <fullName evidence="7">Mechanosensitive ion channel protein MscS</fullName>
    </submittedName>
</protein>
<keyword evidence="2 5" id="KW-0812">Transmembrane</keyword>
<evidence type="ECO:0000256" key="2">
    <source>
        <dbReference type="ARBA" id="ARBA00022692"/>
    </source>
</evidence>
<gene>
    <name evidence="7" type="ORF">GCM10010982_02180</name>
</gene>
<dbReference type="EMBL" id="BMLS01000001">
    <property type="protein sequence ID" value="GGO63943.1"/>
    <property type="molecule type" value="Genomic_DNA"/>
</dbReference>
<dbReference type="RefSeq" id="WP_188689029.1">
    <property type="nucleotide sequence ID" value="NZ_BMLS01000001.1"/>
</dbReference>
<dbReference type="PANTHER" id="PTHR30566">
    <property type="entry name" value="YNAI-RELATED MECHANOSENSITIVE ION CHANNEL"/>
    <property type="match status" value="1"/>
</dbReference>
<proteinExistence type="predicted"/>
<reference evidence="7" key="2">
    <citation type="submission" date="2020-09" db="EMBL/GenBank/DDBJ databases">
        <authorList>
            <person name="Sun Q."/>
            <person name="Zhou Y."/>
        </authorList>
    </citation>
    <scope>NUCLEOTIDE SEQUENCE</scope>
    <source>
        <strain evidence="7">CGMCC 1.7086</strain>
    </source>
</reference>
<feature type="domain" description="Mechanosensitive ion channel MscS" evidence="6">
    <location>
        <begin position="109"/>
        <end position="171"/>
    </location>
</feature>
<keyword evidence="3 5" id="KW-1133">Transmembrane helix</keyword>
<dbReference type="InterPro" id="IPR006685">
    <property type="entry name" value="MscS_channel_2nd"/>
</dbReference>
<feature type="transmembrane region" description="Helical" evidence="5">
    <location>
        <begin position="81"/>
        <end position="108"/>
    </location>
</feature>
<evidence type="ECO:0000256" key="5">
    <source>
        <dbReference type="SAM" id="Phobius"/>
    </source>
</evidence>
<dbReference type="InterPro" id="IPR023408">
    <property type="entry name" value="MscS_beta-dom_sf"/>
</dbReference>
<evidence type="ECO:0000313" key="7">
    <source>
        <dbReference type="EMBL" id="GGO63943.1"/>
    </source>
</evidence>
<dbReference type="GO" id="GO:0016020">
    <property type="term" value="C:membrane"/>
    <property type="evidence" value="ECO:0007669"/>
    <property type="project" value="UniProtKB-SubCell"/>
</dbReference>
<dbReference type="SUPFAM" id="SSF50182">
    <property type="entry name" value="Sm-like ribonucleoproteins"/>
    <property type="match status" value="1"/>
</dbReference>
<dbReference type="Gene3D" id="2.30.30.60">
    <property type="match status" value="1"/>
</dbReference>
<keyword evidence="8" id="KW-1185">Reference proteome</keyword>
<organism evidence="7 8">
    <name type="scientific">Bowmanella pacifica</name>
    <dbReference type="NCBI Taxonomy" id="502051"/>
    <lineage>
        <taxon>Bacteria</taxon>
        <taxon>Pseudomonadati</taxon>
        <taxon>Pseudomonadota</taxon>
        <taxon>Gammaproteobacteria</taxon>
        <taxon>Alteromonadales</taxon>
        <taxon>Alteromonadaceae</taxon>
        <taxon>Bowmanella</taxon>
    </lineage>
</organism>
<sequence length="295" mass="34185">MRLEVWLERVLEFIVGHKLVMSVVFGALFLVVRQWVLRLIRKRAKRKDEDKRHVVNAIKNATNFMLVLFLLVVWSNELQNLALSIAAFMVAIVLATREFIQCIMGFLYATSTRMFRVGDWIQVGNYHGEVMESHWFTLTLLEVDINTYEYTGKTLNLPNNLLVISTVKNLNYLKRYASHTFTLVRDQSVNVFAFKQQLLERARGHCEHFRDVAMRYNSLIQKRLDVVIAGPDPDIRVTTNHLGDTEVRIKIFCPTEQATEIEQKITEDFMALWFACSTAKDGQLNLPDLSEKVAE</sequence>
<dbReference type="PANTHER" id="PTHR30566:SF27">
    <property type="entry name" value="MECHANOSENSITIVE ION CHANNEL PROTEIN"/>
    <property type="match status" value="1"/>
</dbReference>
<dbReference type="GO" id="GO:0008381">
    <property type="term" value="F:mechanosensitive monoatomic ion channel activity"/>
    <property type="evidence" value="ECO:0007669"/>
    <property type="project" value="UniProtKB-ARBA"/>
</dbReference>
<evidence type="ECO:0000256" key="3">
    <source>
        <dbReference type="ARBA" id="ARBA00022989"/>
    </source>
</evidence>
<feature type="transmembrane region" description="Helical" evidence="5">
    <location>
        <begin position="15"/>
        <end position="36"/>
    </location>
</feature>
<keyword evidence="4 5" id="KW-0472">Membrane</keyword>
<dbReference type="Pfam" id="PF00924">
    <property type="entry name" value="MS_channel_2nd"/>
    <property type="match status" value="1"/>
</dbReference>
<evidence type="ECO:0000256" key="1">
    <source>
        <dbReference type="ARBA" id="ARBA00004370"/>
    </source>
</evidence>
<evidence type="ECO:0000256" key="4">
    <source>
        <dbReference type="ARBA" id="ARBA00023136"/>
    </source>
</evidence>
<evidence type="ECO:0000313" key="8">
    <source>
        <dbReference type="Proteomes" id="UP000606935"/>
    </source>
</evidence>
<dbReference type="Proteomes" id="UP000606935">
    <property type="component" value="Unassembled WGS sequence"/>
</dbReference>
<comment type="subcellular location">
    <subcellularLocation>
        <location evidence="1">Membrane</location>
    </subcellularLocation>
</comment>